<evidence type="ECO:0000256" key="2">
    <source>
        <dbReference type="ARBA" id="ARBA00006479"/>
    </source>
</evidence>
<dbReference type="PROSITE" id="PS01125">
    <property type="entry name" value="ROK"/>
    <property type="match status" value="1"/>
</dbReference>
<dbReference type="EMBL" id="CP110232">
    <property type="protein sequence ID" value="WEG74335.1"/>
    <property type="molecule type" value="Genomic_DNA"/>
</dbReference>
<keyword evidence="4" id="KW-0479">Metal-binding</keyword>
<evidence type="ECO:0000256" key="13">
    <source>
        <dbReference type="ARBA" id="ARBA00074653"/>
    </source>
</evidence>
<evidence type="ECO:0000256" key="1">
    <source>
        <dbReference type="ARBA" id="ARBA00001946"/>
    </source>
</evidence>
<evidence type="ECO:0000313" key="14">
    <source>
        <dbReference type="EMBL" id="WEG74335.1"/>
    </source>
</evidence>
<evidence type="ECO:0000313" key="15">
    <source>
        <dbReference type="Proteomes" id="UP001179647"/>
    </source>
</evidence>
<dbReference type="Pfam" id="PF00480">
    <property type="entry name" value="ROK"/>
    <property type="match status" value="1"/>
</dbReference>
<dbReference type="InterPro" id="IPR043129">
    <property type="entry name" value="ATPase_NBD"/>
</dbReference>
<keyword evidence="10" id="KW-0119">Carbohydrate metabolism</keyword>
<dbReference type="PANTHER" id="PTHR42742:SF3">
    <property type="entry name" value="FRUCTOKINASE"/>
    <property type="match status" value="1"/>
</dbReference>
<evidence type="ECO:0000256" key="9">
    <source>
        <dbReference type="ARBA" id="ARBA00022842"/>
    </source>
</evidence>
<dbReference type="GO" id="GO:0046872">
    <property type="term" value="F:metal ion binding"/>
    <property type="evidence" value="ECO:0007669"/>
    <property type="project" value="UniProtKB-KW"/>
</dbReference>
<dbReference type="EC" id="2.7.1.4" evidence="11"/>
<keyword evidence="9" id="KW-0460">Magnesium</keyword>
<evidence type="ECO:0000256" key="12">
    <source>
        <dbReference type="ARBA" id="ARBA00048451"/>
    </source>
</evidence>
<dbReference type="KEGG" id="vie:OL234_07815"/>
<evidence type="ECO:0000256" key="4">
    <source>
        <dbReference type="ARBA" id="ARBA00022723"/>
    </source>
</evidence>
<reference evidence="14" key="1">
    <citation type="submission" date="2022-10" db="EMBL/GenBank/DDBJ databases">
        <title>Vagococcus sp. isolated from poultry meat.</title>
        <authorList>
            <person name="Johansson P."/>
            <person name="Bjorkroth J."/>
        </authorList>
    </citation>
    <scope>NUCLEOTIDE SEQUENCE</scope>
    <source>
        <strain evidence="14">STAA11</strain>
    </source>
</reference>
<dbReference type="InterPro" id="IPR000600">
    <property type="entry name" value="ROK"/>
</dbReference>
<name>A0AAF0CWJ0_9ENTE</name>
<dbReference type="CDD" id="cd24067">
    <property type="entry name" value="ASKHA_NBD_ROK_BsFRK-like"/>
    <property type="match status" value="1"/>
</dbReference>
<keyword evidence="7" id="KW-0862">Zinc</keyword>
<evidence type="ECO:0000256" key="3">
    <source>
        <dbReference type="ARBA" id="ARBA00022679"/>
    </source>
</evidence>
<organism evidence="14 15">
    <name type="scientific">Vagococcus intermedius</name>
    <dbReference type="NCBI Taxonomy" id="2991418"/>
    <lineage>
        <taxon>Bacteria</taxon>
        <taxon>Bacillati</taxon>
        <taxon>Bacillota</taxon>
        <taxon>Bacilli</taxon>
        <taxon>Lactobacillales</taxon>
        <taxon>Enterococcaceae</taxon>
        <taxon>Vagococcus</taxon>
    </lineage>
</organism>
<dbReference type="InterPro" id="IPR054618">
    <property type="entry name" value="ScrK"/>
</dbReference>
<sequence length="288" mass="31206">MLGSIEAGGTKFVCAVSDSELTIIERISFPTTSPVETLAKVIDFFKKYDEKLKAIGIGSFGPIDCNPQSEKYGWVTSTPKPGWTNFDFLGEMKVAFKQPVYWTTDVNAACYGEVYAGGGLGLSSVVYYTIGTGIGAGAIQNGKFIGGINHTEMGHMMVPKNPNDDYSGTCPYHQDCLEGLAAGPAIEARSGIKGQDLAPDSPYWELEAEYLAKCLYNTTLMLSPERIILGGGVMEQKHLLPMVREKFKELLNGYVETPEMATYIITPVLENNAATIGCLALAKQLLVD</sequence>
<keyword evidence="15" id="KW-1185">Reference proteome</keyword>
<dbReference type="InterPro" id="IPR049874">
    <property type="entry name" value="ROK_cs"/>
</dbReference>
<dbReference type="RefSeq" id="WP_275470134.1">
    <property type="nucleotide sequence ID" value="NZ_CP110232.1"/>
</dbReference>
<evidence type="ECO:0000256" key="10">
    <source>
        <dbReference type="ARBA" id="ARBA00023277"/>
    </source>
</evidence>
<evidence type="ECO:0000256" key="5">
    <source>
        <dbReference type="ARBA" id="ARBA00022741"/>
    </source>
</evidence>
<comment type="similarity">
    <text evidence="2">Belongs to the ROK (NagC/XylR) family.</text>
</comment>
<dbReference type="Proteomes" id="UP001179647">
    <property type="component" value="Chromosome"/>
</dbReference>
<proteinExistence type="inferred from homology"/>
<evidence type="ECO:0000256" key="11">
    <source>
        <dbReference type="ARBA" id="ARBA00038887"/>
    </source>
</evidence>
<keyword evidence="8" id="KW-0067">ATP-binding</keyword>
<dbReference type="NCBIfam" id="NF045550">
    <property type="entry name" value="FrctkaseScrK"/>
    <property type="match status" value="1"/>
</dbReference>
<dbReference type="AlphaFoldDB" id="A0AAF0CWJ0"/>
<keyword evidence="3" id="KW-0808">Transferase</keyword>
<dbReference type="SUPFAM" id="SSF53067">
    <property type="entry name" value="Actin-like ATPase domain"/>
    <property type="match status" value="1"/>
</dbReference>
<dbReference type="Gene3D" id="3.30.420.40">
    <property type="match status" value="2"/>
</dbReference>
<comment type="catalytic activity">
    <reaction evidence="12">
        <text>D-fructose + ATP = D-fructose 6-phosphate + ADP + H(+)</text>
        <dbReference type="Rhea" id="RHEA:16125"/>
        <dbReference type="ChEBI" id="CHEBI:15378"/>
        <dbReference type="ChEBI" id="CHEBI:30616"/>
        <dbReference type="ChEBI" id="CHEBI:37721"/>
        <dbReference type="ChEBI" id="CHEBI:61527"/>
        <dbReference type="ChEBI" id="CHEBI:456216"/>
        <dbReference type="EC" id="2.7.1.4"/>
    </reaction>
</comment>
<gene>
    <name evidence="14" type="ORF">OL234_07815</name>
</gene>
<dbReference type="GO" id="GO:0005524">
    <property type="term" value="F:ATP binding"/>
    <property type="evidence" value="ECO:0007669"/>
    <property type="project" value="UniProtKB-KW"/>
</dbReference>
<keyword evidence="6" id="KW-0418">Kinase</keyword>
<comment type="cofactor">
    <cofactor evidence="1">
        <name>Mg(2+)</name>
        <dbReference type="ChEBI" id="CHEBI:18420"/>
    </cofactor>
</comment>
<dbReference type="FunFam" id="3.30.420.40:FF:000153">
    <property type="entry name" value="Putative fructokinase"/>
    <property type="match status" value="1"/>
</dbReference>
<dbReference type="PANTHER" id="PTHR42742">
    <property type="entry name" value="TRANSCRIPTIONAL REPRESSOR MPRA"/>
    <property type="match status" value="1"/>
</dbReference>
<accession>A0AAF0CWJ0</accession>
<dbReference type="InterPro" id="IPR051804">
    <property type="entry name" value="Carb_Metab_Reg_Kinase/Isom"/>
</dbReference>
<keyword evidence="5" id="KW-0547">Nucleotide-binding</keyword>
<dbReference type="FunFam" id="3.30.420.40:FF:000136">
    <property type="entry name" value="Putative fructokinase"/>
    <property type="match status" value="1"/>
</dbReference>
<evidence type="ECO:0000256" key="7">
    <source>
        <dbReference type="ARBA" id="ARBA00022833"/>
    </source>
</evidence>
<protein>
    <recommendedName>
        <fullName evidence="13">Fructokinase</fullName>
        <ecNumber evidence="11">2.7.1.4</ecNumber>
    </recommendedName>
</protein>
<evidence type="ECO:0000256" key="6">
    <source>
        <dbReference type="ARBA" id="ARBA00022777"/>
    </source>
</evidence>
<evidence type="ECO:0000256" key="8">
    <source>
        <dbReference type="ARBA" id="ARBA00022840"/>
    </source>
</evidence>
<dbReference type="GO" id="GO:0008865">
    <property type="term" value="F:fructokinase activity"/>
    <property type="evidence" value="ECO:0007669"/>
    <property type="project" value="UniProtKB-EC"/>
</dbReference>